<dbReference type="Proteomes" id="UP000824264">
    <property type="component" value="Unassembled WGS sequence"/>
</dbReference>
<sequence length="181" mass="19607">MLGGRPGPSCRGTLVTFGGLPGTGKTTLARVLAYRLGAAYLRIDSIERALIASGLAGEGDLGPSGYEIAQAVAADNLRLGLAVVADAVNPVHLTREAWRGVARETGAVHLEVEVVCSDPREHRRRVENRRGDLPGYPLPTWRDVQERAYEPWDGERLLLDTAMNPVDFLVERILAALKKMG</sequence>
<dbReference type="Pfam" id="PF13671">
    <property type="entry name" value="AAA_33"/>
    <property type="match status" value="1"/>
</dbReference>
<dbReference type="AlphaFoldDB" id="A0A9D1UA42"/>
<reference evidence="1" key="2">
    <citation type="submission" date="2021-04" db="EMBL/GenBank/DDBJ databases">
        <authorList>
            <person name="Gilroy R."/>
        </authorList>
    </citation>
    <scope>NUCLEOTIDE SEQUENCE</scope>
    <source>
        <strain evidence="1">ChiSxjej5B17-1746</strain>
    </source>
</reference>
<evidence type="ECO:0000313" key="1">
    <source>
        <dbReference type="EMBL" id="HIW79156.1"/>
    </source>
</evidence>
<gene>
    <name evidence="1" type="ORF">H9874_08440</name>
</gene>
<name>A0A9D1UA42_9BACT</name>
<dbReference type="SUPFAM" id="SSF52540">
    <property type="entry name" value="P-loop containing nucleoside triphosphate hydrolases"/>
    <property type="match status" value="1"/>
</dbReference>
<accession>A0A9D1UA42</accession>
<organism evidence="1 2">
    <name type="scientific">Candidatus Bilophila faecipullorum</name>
    <dbReference type="NCBI Taxonomy" id="2838482"/>
    <lineage>
        <taxon>Bacteria</taxon>
        <taxon>Pseudomonadati</taxon>
        <taxon>Thermodesulfobacteriota</taxon>
        <taxon>Desulfovibrionia</taxon>
        <taxon>Desulfovibrionales</taxon>
        <taxon>Desulfovibrionaceae</taxon>
        <taxon>Bilophila</taxon>
    </lineage>
</organism>
<evidence type="ECO:0000313" key="2">
    <source>
        <dbReference type="Proteomes" id="UP000824264"/>
    </source>
</evidence>
<dbReference type="EMBL" id="DXGI01000319">
    <property type="protein sequence ID" value="HIW79156.1"/>
    <property type="molecule type" value="Genomic_DNA"/>
</dbReference>
<dbReference type="InterPro" id="IPR027417">
    <property type="entry name" value="P-loop_NTPase"/>
</dbReference>
<dbReference type="PANTHER" id="PTHR37807">
    <property type="entry name" value="OS07G0160300 PROTEIN"/>
    <property type="match status" value="1"/>
</dbReference>
<proteinExistence type="predicted"/>
<dbReference type="Gene3D" id="3.40.50.300">
    <property type="entry name" value="P-loop containing nucleotide triphosphate hydrolases"/>
    <property type="match status" value="1"/>
</dbReference>
<comment type="caution">
    <text evidence="1">The sequence shown here is derived from an EMBL/GenBank/DDBJ whole genome shotgun (WGS) entry which is preliminary data.</text>
</comment>
<protein>
    <submittedName>
        <fullName evidence="1">AAA family ATPase</fullName>
    </submittedName>
</protein>
<reference evidence="1" key="1">
    <citation type="journal article" date="2021" name="PeerJ">
        <title>Extensive microbial diversity within the chicken gut microbiome revealed by metagenomics and culture.</title>
        <authorList>
            <person name="Gilroy R."/>
            <person name="Ravi A."/>
            <person name="Getino M."/>
            <person name="Pursley I."/>
            <person name="Horton D.L."/>
            <person name="Alikhan N.F."/>
            <person name="Baker D."/>
            <person name="Gharbi K."/>
            <person name="Hall N."/>
            <person name="Watson M."/>
            <person name="Adriaenssens E.M."/>
            <person name="Foster-Nyarko E."/>
            <person name="Jarju S."/>
            <person name="Secka A."/>
            <person name="Antonio M."/>
            <person name="Oren A."/>
            <person name="Chaudhuri R.R."/>
            <person name="La Ragione R."/>
            <person name="Hildebrand F."/>
            <person name="Pallen M.J."/>
        </authorList>
    </citation>
    <scope>NUCLEOTIDE SEQUENCE</scope>
    <source>
        <strain evidence="1">ChiSxjej5B17-1746</strain>
    </source>
</reference>
<dbReference type="PANTHER" id="PTHR37807:SF3">
    <property type="entry name" value="OS07G0160300 PROTEIN"/>
    <property type="match status" value="1"/>
</dbReference>